<feature type="transmembrane region" description="Helical" evidence="4">
    <location>
        <begin position="87"/>
        <end position="108"/>
    </location>
</feature>
<evidence type="ECO:0000256" key="4">
    <source>
        <dbReference type="SAM" id="Phobius"/>
    </source>
</evidence>
<reference evidence="6 7" key="1">
    <citation type="submission" date="2017-09" db="EMBL/GenBank/DDBJ databases">
        <title>Depth-based differentiation of microbial function through sediment-hosted aquifers and enrichment of novel symbionts in the deep terrestrial subsurface.</title>
        <authorList>
            <person name="Probst A.J."/>
            <person name="Ladd B."/>
            <person name="Jarett J.K."/>
            <person name="Geller-Mcgrath D.E."/>
            <person name="Sieber C.M."/>
            <person name="Emerson J.B."/>
            <person name="Anantharaman K."/>
            <person name="Thomas B.C."/>
            <person name="Malmstrom R."/>
            <person name="Stieglmeier M."/>
            <person name="Klingl A."/>
            <person name="Woyke T."/>
            <person name="Ryan C.M."/>
            <person name="Banfield J.F."/>
        </authorList>
    </citation>
    <scope>NUCLEOTIDE SEQUENCE [LARGE SCALE GENOMIC DNA]</scope>
    <source>
        <strain evidence="6">CG10_big_fil_rev_8_21_14_0_10_36_16</strain>
    </source>
</reference>
<dbReference type="InterPro" id="IPR019734">
    <property type="entry name" value="TPR_rpt"/>
</dbReference>
<dbReference type="PROSITE" id="PS50005">
    <property type="entry name" value="TPR"/>
    <property type="match status" value="1"/>
</dbReference>
<feature type="transmembrane region" description="Helical" evidence="4">
    <location>
        <begin position="170"/>
        <end position="198"/>
    </location>
</feature>
<comment type="caution">
    <text evidence="6">The sequence shown here is derived from an EMBL/GenBank/DDBJ whole genome shotgun (WGS) entry which is preliminary data.</text>
</comment>
<keyword evidence="1" id="KW-0677">Repeat</keyword>
<keyword evidence="4" id="KW-0812">Transmembrane</keyword>
<accession>A0A2J0Q7L5</accession>
<feature type="transmembrane region" description="Helical" evidence="4">
    <location>
        <begin position="204"/>
        <end position="224"/>
    </location>
</feature>
<evidence type="ECO:0000313" key="7">
    <source>
        <dbReference type="Proteomes" id="UP000228496"/>
    </source>
</evidence>
<organism evidence="6 7">
    <name type="scientific">Candidatus Yanofskybacteria bacterium CG10_big_fil_rev_8_21_14_0_10_36_16</name>
    <dbReference type="NCBI Taxonomy" id="1975096"/>
    <lineage>
        <taxon>Bacteria</taxon>
        <taxon>Candidatus Yanofskyibacteriota</taxon>
    </lineage>
</organism>
<dbReference type="InterPro" id="IPR038731">
    <property type="entry name" value="RgtA/B/C-like"/>
</dbReference>
<feature type="transmembrane region" description="Helical" evidence="4">
    <location>
        <begin position="345"/>
        <end position="361"/>
    </location>
</feature>
<feature type="domain" description="Glycosyltransferase RgtA/B/C/D-like" evidence="5">
    <location>
        <begin position="72"/>
        <end position="218"/>
    </location>
</feature>
<evidence type="ECO:0000256" key="1">
    <source>
        <dbReference type="ARBA" id="ARBA00022737"/>
    </source>
</evidence>
<feature type="transmembrane region" description="Helical" evidence="4">
    <location>
        <begin position="289"/>
        <end position="308"/>
    </location>
</feature>
<dbReference type="InterPro" id="IPR052346">
    <property type="entry name" value="O-mannosyl-transferase_TMTC"/>
</dbReference>
<dbReference type="Gene3D" id="1.25.40.10">
    <property type="entry name" value="Tetratricopeptide repeat domain"/>
    <property type="match status" value="1"/>
</dbReference>
<keyword evidence="4" id="KW-0472">Membrane</keyword>
<sequence>MKTRNYELKIVFLLIAIGFVVFGNSLGGDFVYDDHLILSHSFMGDWGNLASFFNGPYFEDFGESGLYRPLTQVSLSLNFLLFGNGSFSFHIINVLLHTVNSFLVFLLIQKISKRQKFSLISSIIFLVLPIHVEAVSSIVGRAELLTFLFSLFSVLILLDKPTVKWSLVSAGCFFLALLSKETAVALFPVVLIIIFVYTDVYTSLYTKVAHASYFLIAILGYFLLRINALGMHAFGVQPEFVFNPLAYVSAGERVLTAFKILPLYLQKILIPFGLSPDYSFNQIKNVSEINFLSIVGIIVLFGLIFWAIKKINNIFWVLGISLFIFPYLLISNLLFPVGTIMGDRLMYLPSVGLIILLAFLPDKKKYKRALIGLVAVYSVLCINQNKIWANETTLYKAMYERSSDSVVAKTNWAKTLVLEGQTSEARELLLEANSQYEYFLLTLTWLGSIEANESNFEKAEEYFEKALLLRPNNQNVLTSLSRVYFKQRKYHQANRILESLVLNYSGEGNKILYVISQIRAHNYQKAINVITKYYGDNPTDESARVLFAYANYKIGNFALANKTGFSFKEAEDNFLNLESFFW</sequence>
<feature type="transmembrane region" description="Helical" evidence="4">
    <location>
        <begin position="115"/>
        <end position="132"/>
    </location>
</feature>
<dbReference type="PANTHER" id="PTHR44227">
    <property type="match status" value="1"/>
</dbReference>
<dbReference type="InterPro" id="IPR011990">
    <property type="entry name" value="TPR-like_helical_dom_sf"/>
</dbReference>
<dbReference type="Proteomes" id="UP000228496">
    <property type="component" value="Unassembled WGS sequence"/>
</dbReference>
<dbReference type="PANTHER" id="PTHR44227:SF3">
    <property type="entry name" value="PROTEIN O-MANNOSYL-TRANSFERASE TMTC4"/>
    <property type="match status" value="1"/>
</dbReference>
<dbReference type="Pfam" id="PF12895">
    <property type="entry name" value="ANAPC3"/>
    <property type="match status" value="1"/>
</dbReference>
<dbReference type="EMBL" id="PCXQ01000004">
    <property type="protein sequence ID" value="PJE51071.1"/>
    <property type="molecule type" value="Genomic_DNA"/>
</dbReference>
<feature type="repeat" description="TPR" evidence="3">
    <location>
        <begin position="440"/>
        <end position="473"/>
    </location>
</feature>
<dbReference type="Pfam" id="PF13231">
    <property type="entry name" value="PMT_2"/>
    <property type="match status" value="1"/>
</dbReference>
<protein>
    <recommendedName>
        <fullName evidence="5">Glycosyltransferase RgtA/B/C/D-like domain-containing protein</fullName>
    </recommendedName>
</protein>
<name>A0A2J0Q7L5_9BACT</name>
<dbReference type="AlphaFoldDB" id="A0A2J0Q7L5"/>
<evidence type="ECO:0000256" key="3">
    <source>
        <dbReference type="PROSITE-ProRule" id="PRU00339"/>
    </source>
</evidence>
<evidence type="ECO:0000313" key="6">
    <source>
        <dbReference type="EMBL" id="PJE51071.1"/>
    </source>
</evidence>
<keyword evidence="2 3" id="KW-0802">TPR repeat</keyword>
<gene>
    <name evidence="6" type="ORF">COV29_02240</name>
</gene>
<evidence type="ECO:0000256" key="2">
    <source>
        <dbReference type="ARBA" id="ARBA00022803"/>
    </source>
</evidence>
<evidence type="ECO:0000259" key="5">
    <source>
        <dbReference type="Pfam" id="PF13231"/>
    </source>
</evidence>
<feature type="transmembrane region" description="Helical" evidence="4">
    <location>
        <begin position="314"/>
        <end position="333"/>
    </location>
</feature>
<proteinExistence type="predicted"/>
<dbReference type="SUPFAM" id="SSF48452">
    <property type="entry name" value="TPR-like"/>
    <property type="match status" value="1"/>
</dbReference>
<keyword evidence="4" id="KW-1133">Transmembrane helix</keyword>